<proteinExistence type="predicted"/>
<evidence type="ECO:0000313" key="1">
    <source>
        <dbReference type="EMBL" id="JAH77815.1"/>
    </source>
</evidence>
<name>A0A0E9VK93_ANGAN</name>
<reference evidence="1" key="2">
    <citation type="journal article" date="2015" name="Fish Shellfish Immunol.">
        <title>Early steps in the European eel (Anguilla anguilla)-Vibrio vulnificus interaction in the gills: Role of the RtxA13 toxin.</title>
        <authorList>
            <person name="Callol A."/>
            <person name="Pajuelo D."/>
            <person name="Ebbesson L."/>
            <person name="Teles M."/>
            <person name="MacKenzie S."/>
            <person name="Amaro C."/>
        </authorList>
    </citation>
    <scope>NUCLEOTIDE SEQUENCE</scope>
</reference>
<organism evidence="1">
    <name type="scientific">Anguilla anguilla</name>
    <name type="common">European freshwater eel</name>
    <name type="synonym">Muraena anguilla</name>
    <dbReference type="NCBI Taxonomy" id="7936"/>
    <lineage>
        <taxon>Eukaryota</taxon>
        <taxon>Metazoa</taxon>
        <taxon>Chordata</taxon>
        <taxon>Craniata</taxon>
        <taxon>Vertebrata</taxon>
        <taxon>Euteleostomi</taxon>
        <taxon>Actinopterygii</taxon>
        <taxon>Neopterygii</taxon>
        <taxon>Teleostei</taxon>
        <taxon>Anguilliformes</taxon>
        <taxon>Anguillidae</taxon>
        <taxon>Anguilla</taxon>
    </lineage>
</organism>
<dbReference type="AlphaFoldDB" id="A0A0E9VK93"/>
<dbReference type="EMBL" id="GBXM01030762">
    <property type="protein sequence ID" value="JAH77815.1"/>
    <property type="molecule type" value="Transcribed_RNA"/>
</dbReference>
<sequence>MKKIELFMDFATMKLVISTMISAWTVTTAPRTPLQNNHHRPASVSR</sequence>
<accession>A0A0E9VK93</accession>
<protein>
    <submittedName>
        <fullName evidence="1">Uncharacterized protein</fullName>
    </submittedName>
</protein>
<reference evidence="1" key="1">
    <citation type="submission" date="2014-11" db="EMBL/GenBank/DDBJ databases">
        <authorList>
            <person name="Amaro Gonzalez C."/>
        </authorList>
    </citation>
    <scope>NUCLEOTIDE SEQUENCE</scope>
</reference>